<feature type="domain" description="GTA TIM-barrel-like" evidence="1">
    <location>
        <begin position="424"/>
        <end position="721"/>
    </location>
</feature>
<feature type="domain" description="Tip attachment protein J" evidence="2">
    <location>
        <begin position="779"/>
        <end position="940"/>
    </location>
</feature>
<dbReference type="Gene3D" id="3.20.20.80">
    <property type="entry name" value="Glycosidases"/>
    <property type="match status" value="1"/>
</dbReference>
<dbReference type="CDD" id="cd19607">
    <property type="entry name" value="GTA_TIM-barrel-like"/>
    <property type="match status" value="1"/>
</dbReference>
<name>A0A840MWG9_9BRAD</name>
<feature type="domain" description="Rcc01698-like C-terminal" evidence="3">
    <location>
        <begin position="1032"/>
        <end position="1131"/>
    </location>
</feature>
<accession>A0A840MWG9</accession>
<evidence type="ECO:0000313" key="4">
    <source>
        <dbReference type="EMBL" id="MBB5050537.1"/>
    </source>
</evidence>
<dbReference type="InterPro" id="IPR056490">
    <property type="entry name" value="Rcc01698_C"/>
</dbReference>
<dbReference type="Pfam" id="PF23666">
    <property type="entry name" value="Rcc01698_C"/>
    <property type="match status" value="1"/>
</dbReference>
<evidence type="ECO:0000313" key="5">
    <source>
        <dbReference type="Proteomes" id="UP000521227"/>
    </source>
</evidence>
<gene>
    <name evidence="4" type="ORF">HNQ36_000485</name>
</gene>
<evidence type="ECO:0000259" key="3">
    <source>
        <dbReference type="Pfam" id="PF23666"/>
    </source>
</evidence>
<dbReference type="Pfam" id="PF13547">
    <property type="entry name" value="GTA_TIM"/>
    <property type="match status" value="1"/>
</dbReference>
<reference evidence="4 5" key="1">
    <citation type="submission" date="2020-08" db="EMBL/GenBank/DDBJ databases">
        <title>Genomic Encyclopedia of Type Strains, Phase IV (KMG-IV): sequencing the most valuable type-strain genomes for metagenomic binning, comparative biology and taxonomic classification.</title>
        <authorList>
            <person name="Goeker M."/>
        </authorList>
    </citation>
    <scope>NUCLEOTIDE SEQUENCE [LARGE SCALE GENOMIC DNA]</scope>
    <source>
        <strain evidence="4 5">DSM 17498</strain>
    </source>
</reference>
<comment type="caution">
    <text evidence="4">The sequence shown here is derived from an EMBL/GenBank/DDBJ whole genome shotgun (WGS) entry which is preliminary data.</text>
</comment>
<evidence type="ECO:0000259" key="2">
    <source>
        <dbReference type="Pfam" id="PF13550"/>
    </source>
</evidence>
<dbReference type="Pfam" id="PF13550">
    <property type="entry name" value="Phage-tail_3"/>
    <property type="match status" value="1"/>
</dbReference>
<dbReference type="RefSeq" id="WP_184082349.1">
    <property type="nucleotide sequence ID" value="NZ_JACHIJ010000001.1"/>
</dbReference>
<evidence type="ECO:0000259" key="1">
    <source>
        <dbReference type="Pfam" id="PF13547"/>
    </source>
</evidence>
<protein>
    <recommendedName>
        <fullName evidence="6">Host specificity protein</fullName>
    </recommendedName>
</protein>
<dbReference type="InterPro" id="IPR025195">
    <property type="entry name" value="GTA_TIM_dom"/>
</dbReference>
<dbReference type="InterPro" id="IPR017853">
    <property type="entry name" value="GH"/>
</dbReference>
<dbReference type="SUPFAM" id="SSF51445">
    <property type="entry name" value="(Trans)glycosidases"/>
    <property type="match status" value="1"/>
</dbReference>
<evidence type="ECO:0008006" key="6">
    <source>
        <dbReference type="Google" id="ProtNLM"/>
    </source>
</evidence>
<sequence length="1286" mass="135841">MAALVLSVAGGAAGGVFGPAGAIAGRIAGALVGNMIDRSLFAEDRSVQGPRLADLDVMASTEGAPIPRVYGRARLSGQVIWATRLEEAVSTRTEGGSDGGKGGIGGGGGGTVTTTTYSYYANFAVGLCEGEIGHVGRIWADGKPLDISGLNVRVHRGGEDQAADDLIVAKEGAGNAPAYRGLAYVVFERLPLADFGNRIPQLSFEIVRPIGKLEQMTRAVTLIPGATEFGYETSAVVRVLGPGQSAPENRHVTSAAANVIASLDDLQATCPNLERVAIVVAWFGNDLRAGTCTVRPCVDNAIKVTSGGTWSVAGLSRASAAVVSTVEGRPAYGGTPSDDSLRHLIAELKARGLKITFYPFLMMDIPAGNTLTDPWTGASSQPVYPWRGRITCSPAPGVVGSPDGTGTAATQIAGFFSGGGVSGWNYRRMILHYANLAESCGGVDAFLIGSELKALTRVRSASGVYPAVNALATLASDVKAVVGAGTVVTYGADWTEYGSHVVGSEVRFPLDPLWASSAIDAIGIDYYAPLSDWRDDAGHLDASLATSIHDRDYLAANLNGGEAYDWYYADDVARAAQTRAPITDGLGKPWIYRPKDLWSWWANPHIERVGGVELGSATAWTPRSKPIWLTEVGCPAVDKGANQPSAFPDARSIEGTIPYFSNGQRDDLIQRRYIEAIISAFDPAFGADTLNPVSPVYGGRMIDVSGLHLWTWDARPYPVFPAAVDVWSDGPNWQTGHWLTGRLGAAPLDALVGTILNDADVADARTDNLRESCDGYVVDRPMSPRAMIDPLAMAYAFDATVAGGELTFIQRGAAPVAEIAEDELVDPQKGALARLTRGQETELPREVSFGFTDGAGDYRRSAVTSRRLVGGSNRTLHSDFAIITDDAAATRRADIWLQDLWAGRESIAASLGMKALPLTPGDVIGVTINARRRLFEISELVDTTSRQIKARSIDPEVFSVPLFAPRVKPPAIPPALGPVQALVLDLPSIDSSEPPALTRLAIFADPWPGSVTVWRSTDGLSFEKAATAFVPSVMGETLDSLPAGPTSCWDRGGEMRVRLYGGALASVGDARVLEGANAAAVLNASGAWEILQFANAELVGDKTYKLSRLLRGQVGSEYAIADPLPAGSPLVLLDDHVVTIARGLGALDRAIDLRIVATGRSHDDPSALAMTVTPQPTALMPLSPVHVQASREGGGIRVSWIRRTRRDGDNWGVEVPLGEDAEAYTLDILSGASVVRSLSCSAPSTLYATADELADFGAPLTTLHGRVSQMSSTVGRGHPSEFTLTL</sequence>
<dbReference type="Proteomes" id="UP000521227">
    <property type="component" value="Unassembled WGS sequence"/>
</dbReference>
<proteinExistence type="predicted"/>
<organism evidence="4 5">
    <name type="scientific">Afipia massiliensis</name>
    <dbReference type="NCBI Taxonomy" id="211460"/>
    <lineage>
        <taxon>Bacteria</taxon>
        <taxon>Pseudomonadati</taxon>
        <taxon>Pseudomonadota</taxon>
        <taxon>Alphaproteobacteria</taxon>
        <taxon>Hyphomicrobiales</taxon>
        <taxon>Nitrobacteraceae</taxon>
        <taxon>Afipia</taxon>
    </lineage>
</organism>
<dbReference type="EMBL" id="JACHIJ010000001">
    <property type="protein sequence ID" value="MBB5050537.1"/>
    <property type="molecule type" value="Genomic_DNA"/>
</dbReference>
<dbReference type="InterPro" id="IPR032876">
    <property type="entry name" value="J_dom"/>
</dbReference>